<dbReference type="AlphaFoldDB" id="A0A0T5YSZ9"/>
<proteinExistence type="predicted"/>
<organism evidence="1 4">
    <name type="scientific">endosymbiont of Ridgeia piscesae</name>
    <dbReference type="NCBI Taxonomy" id="54398"/>
    <lineage>
        <taxon>Bacteria</taxon>
        <taxon>Pseudomonadati</taxon>
        <taxon>Pseudomonadota</taxon>
        <taxon>Gammaproteobacteria</taxon>
        <taxon>sulfur-oxidizing symbionts</taxon>
    </lineage>
</organism>
<reference evidence="3 4" key="1">
    <citation type="submission" date="2015-11" db="EMBL/GenBank/DDBJ databases">
        <title>The genome of Candidatus Endoriftia persephone in Ridgeia piscesae and population structure of the North Eastern Pacific vestimentiferan symbionts.</title>
        <authorList>
            <person name="Perez M."/>
            <person name="Juniper K.S."/>
        </authorList>
    </citation>
    <scope>NUCLEOTIDE SEQUENCE [LARGE SCALE GENOMIC DNA]</scope>
    <source>
        <strain evidence="2">Ind10</strain>
        <strain evidence="1">Ind11</strain>
    </source>
</reference>
<evidence type="ECO:0000313" key="1">
    <source>
        <dbReference type="EMBL" id="KRT53610.1"/>
    </source>
</evidence>
<comment type="caution">
    <text evidence="1">The sequence shown here is derived from an EMBL/GenBank/DDBJ whole genome shotgun (WGS) entry which is preliminary data.</text>
</comment>
<evidence type="ECO:0000313" key="4">
    <source>
        <dbReference type="Proteomes" id="UP000051634"/>
    </source>
</evidence>
<dbReference type="EMBL" id="LMXI01000002">
    <property type="protein sequence ID" value="KRT60287.1"/>
    <property type="molecule type" value="Genomic_DNA"/>
</dbReference>
<name>A0A0T5YSZ9_9GAMM</name>
<keyword evidence="4" id="KW-1185">Reference proteome</keyword>
<evidence type="ECO:0000313" key="3">
    <source>
        <dbReference type="Proteomes" id="UP000051276"/>
    </source>
</evidence>
<dbReference type="EMBL" id="LDXT01000096">
    <property type="protein sequence ID" value="KRT53610.1"/>
    <property type="molecule type" value="Genomic_DNA"/>
</dbReference>
<gene>
    <name evidence="1" type="ORF">Ga0074115_10644</name>
    <name evidence="2" type="ORF">Ga0076813_16925</name>
</gene>
<dbReference type="STRING" id="54398.Ga0074115_10644"/>
<dbReference type="InterPro" id="IPR019291">
    <property type="entry name" value="Host_attachment_protein"/>
</dbReference>
<accession>A0A0T5YSZ9</accession>
<sequence>MSMTWVVVADSSRARIFNVEKPARALNEIQTVTHPEARLHEGDLISDKTEKPDVRRQVEADRFAAHVCSVLEAKRKNGECQRLYLVAAPSFLGMIRKHQSAALKQLVVAEVDKNLAMQDATEILQHLPKLL</sequence>
<evidence type="ECO:0000313" key="2">
    <source>
        <dbReference type="EMBL" id="KRT60287.1"/>
    </source>
</evidence>
<dbReference type="Pfam" id="PF10116">
    <property type="entry name" value="Host_attach"/>
    <property type="match status" value="1"/>
</dbReference>
<dbReference type="Proteomes" id="UP000051634">
    <property type="component" value="Unassembled WGS sequence"/>
</dbReference>
<protein>
    <submittedName>
        <fullName evidence="2">Host attachment protein</fullName>
    </submittedName>
    <submittedName>
        <fullName evidence="1">Host cell attachment protein</fullName>
    </submittedName>
</protein>
<dbReference type="Proteomes" id="UP000051276">
    <property type="component" value="Unassembled WGS sequence"/>
</dbReference>
<dbReference type="OrthoDB" id="329419at2"/>
<dbReference type="RefSeq" id="WP_057955209.1">
    <property type="nucleotide sequence ID" value="NZ_KQ556872.1"/>
</dbReference>